<dbReference type="OrthoDB" id="415358at2759"/>
<dbReference type="OMA" id="ANDTHFI"/>
<dbReference type="RefSeq" id="XP_024571734.1">
    <property type="nucleotide sequence ID" value="XM_024723371.1"/>
</dbReference>
<keyword evidence="2" id="KW-1185">Reference proteome</keyword>
<dbReference type="Gene3D" id="2.60.120.10">
    <property type="entry name" value="Jelly Rolls"/>
    <property type="match status" value="1"/>
</dbReference>
<evidence type="ECO:0000313" key="2">
    <source>
        <dbReference type="Proteomes" id="UP000054928"/>
    </source>
</evidence>
<dbReference type="Proteomes" id="UP000054928">
    <property type="component" value="Unassembled WGS sequence"/>
</dbReference>
<dbReference type="STRING" id="4781.A0A0P1A4T4"/>
<accession>A0A0P1A4T4</accession>
<dbReference type="InterPro" id="IPR014710">
    <property type="entry name" value="RmlC-like_jellyroll"/>
</dbReference>
<organism evidence="1 2">
    <name type="scientific">Plasmopara halstedii</name>
    <name type="common">Downy mildew of sunflower</name>
    <dbReference type="NCBI Taxonomy" id="4781"/>
    <lineage>
        <taxon>Eukaryota</taxon>
        <taxon>Sar</taxon>
        <taxon>Stramenopiles</taxon>
        <taxon>Oomycota</taxon>
        <taxon>Peronosporomycetes</taxon>
        <taxon>Peronosporales</taxon>
        <taxon>Peronosporaceae</taxon>
        <taxon>Plasmopara</taxon>
    </lineage>
</organism>
<protein>
    <submittedName>
        <fullName evidence="1">Uncharacterized protein</fullName>
    </submittedName>
</protein>
<evidence type="ECO:0000313" key="1">
    <source>
        <dbReference type="EMBL" id="CEG35365.1"/>
    </source>
</evidence>
<reference evidence="2" key="1">
    <citation type="submission" date="2014-09" db="EMBL/GenBank/DDBJ databases">
        <authorList>
            <person name="Sharma Rahul"/>
            <person name="Thines Marco"/>
        </authorList>
    </citation>
    <scope>NUCLEOTIDE SEQUENCE [LARGE SCALE GENOMIC DNA]</scope>
</reference>
<dbReference type="AlphaFoldDB" id="A0A0P1A4T4"/>
<proteinExistence type="predicted"/>
<dbReference type="EMBL" id="CCYD01000041">
    <property type="protein sequence ID" value="CEG35365.1"/>
    <property type="molecule type" value="Genomic_DNA"/>
</dbReference>
<name>A0A0P1A4T4_PLAHL</name>
<dbReference type="GeneID" id="36404545"/>
<sequence>MEKKSWNSAQTRTISILRRGAWELRRGRCGKAAVFLLLLTGIVFSSLRGMISPMVSLTTTLSSYLGITNKASESVNLLRWGGGSVVVELEGQPLQRDLPLTYPDGTSNKFQCDLPSLRFQCDMDRGVGCNAYPQLFPSSALFDYWKQEDTEQVPASIFDSICHFNISDPTEFRLAQMFREMEVPFVTYGIPELNAALKRWTDEYLMQQLTSTELYKVHVANDSHFMFFNKKLKLDGSY</sequence>